<comment type="caution">
    <text evidence="1">The sequence shown here is derived from an EMBL/GenBank/DDBJ whole genome shotgun (WGS) entry which is preliminary data.</text>
</comment>
<organism evidence="1 2">
    <name type="scientific">Pleurodeles waltl</name>
    <name type="common">Iberian ribbed newt</name>
    <dbReference type="NCBI Taxonomy" id="8319"/>
    <lineage>
        <taxon>Eukaryota</taxon>
        <taxon>Metazoa</taxon>
        <taxon>Chordata</taxon>
        <taxon>Craniata</taxon>
        <taxon>Vertebrata</taxon>
        <taxon>Euteleostomi</taxon>
        <taxon>Amphibia</taxon>
        <taxon>Batrachia</taxon>
        <taxon>Caudata</taxon>
        <taxon>Salamandroidea</taxon>
        <taxon>Salamandridae</taxon>
        <taxon>Pleurodelinae</taxon>
        <taxon>Pleurodeles</taxon>
    </lineage>
</organism>
<dbReference type="Proteomes" id="UP001066276">
    <property type="component" value="Chromosome 6"/>
</dbReference>
<dbReference type="EMBL" id="JANPWB010000010">
    <property type="protein sequence ID" value="KAJ1143103.1"/>
    <property type="molecule type" value="Genomic_DNA"/>
</dbReference>
<name>A0AAV7QXA0_PLEWA</name>
<accession>A0AAV7QXA0</accession>
<keyword evidence="2" id="KW-1185">Reference proteome</keyword>
<gene>
    <name evidence="1" type="ORF">NDU88_009414</name>
</gene>
<reference evidence="1" key="1">
    <citation type="journal article" date="2022" name="bioRxiv">
        <title>Sequencing and chromosome-scale assembly of the giantPleurodeles waltlgenome.</title>
        <authorList>
            <person name="Brown T."/>
            <person name="Elewa A."/>
            <person name="Iarovenko S."/>
            <person name="Subramanian E."/>
            <person name="Araus A.J."/>
            <person name="Petzold A."/>
            <person name="Susuki M."/>
            <person name="Suzuki K.-i.T."/>
            <person name="Hayashi T."/>
            <person name="Toyoda A."/>
            <person name="Oliveira C."/>
            <person name="Osipova E."/>
            <person name="Leigh N.D."/>
            <person name="Simon A."/>
            <person name="Yun M.H."/>
        </authorList>
    </citation>
    <scope>NUCLEOTIDE SEQUENCE</scope>
    <source>
        <strain evidence="1">20211129_DDA</strain>
        <tissue evidence="1">Liver</tissue>
    </source>
</reference>
<dbReference type="AlphaFoldDB" id="A0AAV7QXA0"/>
<protein>
    <submittedName>
        <fullName evidence="1">Uncharacterized protein</fullName>
    </submittedName>
</protein>
<sequence length="80" mass="9207">MSSQPSNGHLSQGSLVTDNGFPAMVLAGRPENKRNQKLVRALESRRLDSRFHYMRFHQELRSAVLLRLWSAVLLRLQCVM</sequence>
<evidence type="ECO:0000313" key="2">
    <source>
        <dbReference type="Proteomes" id="UP001066276"/>
    </source>
</evidence>
<proteinExistence type="predicted"/>
<evidence type="ECO:0000313" key="1">
    <source>
        <dbReference type="EMBL" id="KAJ1143103.1"/>
    </source>
</evidence>